<evidence type="ECO:0000313" key="3">
    <source>
        <dbReference type="EMBL" id="UUS33054.1"/>
    </source>
</evidence>
<reference evidence="3" key="1">
    <citation type="submission" date="2022-08" db="EMBL/GenBank/DDBJ databases">
        <title>Streptomyces changanensis sp. nov., an actinomycete isolated from soil.</title>
        <authorList>
            <person name="Wu H."/>
            <person name="Han L."/>
        </authorList>
    </citation>
    <scope>NUCLEOTIDE SEQUENCE</scope>
    <source>
        <strain evidence="3">HL-66</strain>
    </source>
</reference>
<dbReference type="InterPro" id="IPR001387">
    <property type="entry name" value="Cro/C1-type_HTH"/>
</dbReference>
<evidence type="ECO:0000313" key="4">
    <source>
        <dbReference type="Proteomes" id="UP001060150"/>
    </source>
</evidence>
<dbReference type="Pfam" id="PF13560">
    <property type="entry name" value="HTH_31"/>
    <property type="match status" value="1"/>
</dbReference>
<organism evidence="3 4">
    <name type="scientific">Streptomyces changanensis</name>
    <dbReference type="NCBI Taxonomy" id="2964669"/>
    <lineage>
        <taxon>Bacteria</taxon>
        <taxon>Bacillati</taxon>
        <taxon>Actinomycetota</taxon>
        <taxon>Actinomycetes</taxon>
        <taxon>Kitasatosporales</taxon>
        <taxon>Streptomycetaceae</taxon>
        <taxon>Streptomyces</taxon>
    </lineage>
</organism>
<dbReference type="CDD" id="cd00093">
    <property type="entry name" value="HTH_XRE"/>
    <property type="match status" value="1"/>
</dbReference>
<protein>
    <submittedName>
        <fullName evidence="3">Helix-turn-helix domain-containing protein</fullName>
    </submittedName>
</protein>
<dbReference type="InterPro" id="IPR010982">
    <property type="entry name" value="Lambda_DNA-bd_dom_sf"/>
</dbReference>
<dbReference type="Gene3D" id="1.10.260.40">
    <property type="entry name" value="lambda repressor-like DNA-binding domains"/>
    <property type="match status" value="1"/>
</dbReference>
<dbReference type="EMBL" id="CP102332">
    <property type="protein sequence ID" value="UUS33054.1"/>
    <property type="molecule type" value="Genomic_DNA"/>
</dbReference>
<gene>
    <name evidence="3" type="ORF">NRO40_21025</name>
</gene>
<keyword evidence="4" id="KW-1185">Reference proteome</keyword>
<evidence type="ECO:0000259" key="2">
    <source>
        <dbReference type="PROSITE" id="PS50943"/>
    </source>
</evidence>
<feature type="region of interest" description="Disordered" evidence="1">
    <location>
        <begin position="276"/>
        <end position="315"/>
    </location>
</feature>
<evidence type="ECO:0000256" key="1">
    <source>
        <dbReference type="SAM" id="MobiDB-lite"/>
    </source>
</evidence>
<proteinExistence type="predicted"/>
<name>A0ABY5NAK4_9ACTN</name>
<dbReference type="PROSITE" id="PS50943">
    <property type="entry name" value="HTH_CROC1"/>
    <property type="match status" value="1"/>
</dbReference>
<dbReference type="InterPro" id="IPR043917">
    <property type="entry name" value="DUF5753"/>
</dbReference>
<dbReference type="SMART" id="SM00530">
    <property type="entry name" value="HTH_XRE"/>
    <property type="match status" value="1"/>
</dbReference>
<dbReference type="Pfam" id="PF19054">
    <property type="entry name" value="DUF5753"/>
    <property type="match status" value="1"/>
</dbReference>
<dbReference type="SUPFAM" id="SSF47413">
    <property type="entry name" value="lambda repressor-like DNA-binding domains"/>
    <property type="match status" value="1"/>
</dbReference>
<feature type="compositionally biased region" description="Basic residues" evidence="1">
    <location>
        <begin position="296"/>
        <end position="315"/>
    </location>
</feature>
<accession>A0ABY5NAK4</accession>
<feature type="domain" description="HTH cro/C1-type" evidence="2">
    <location>
        <begin position="22"/>
        <end position="57"/>
    </location>
</feature>
<dbReference type="RefSeq" id="WP_257375473.1">
    <property type="nucleotide sequence ID" value="NZ_CP102332.1"/>
</dbReference>
<dbReference type="Proteomes" id="UP001060150">
    <property type="component" value="Chromosome"/>
</dbReference>
<sequence>MSRRNATGGAASTTAALFGEVLKHHREAAGLTQDALARDIPCDRSHIARVESGTRVPQDTFASRCDELLGTGGMLLRLWGKVDWYPNVEHPDWFERRVRMEAEAVVVREYQALVIPGLLQTAAYVRSLFSLHCPDAEEVEERVRARLSRQPRYLSPQGPLYIVVLDESCLRTVMGSPAVMRDQCAHLLDVAERPNIRLQVAPFADPRIDRPNTSLSLIRLPDGEELLYSESLLRGHFSTDPSDLARYNRTYDVMRADVLSARESAALIRNVMEGYEGHGQAKPPRGALDQEQLQRKQQRQLHRNRPRFPRRRPRA</sequence>